<dbReference type="PROSITE" id="PS50102">
    <property type="entry name" value="RRM"/>
    <property type="match status" value="2"/>
</dbReference>
<organism evidence="12 13">
    <name type="scientific">Diacronema lutheri</name>
    <name type="common">Unicellular marine alga</name>
    <name type="synonym">Monochrysis lutheri</name>
    <dbReference type="NCBI Taxonomy" id="2081491"/>
    <lineage>
        <taxon>Eukaryota</taxon>
        <taxon>Haptista</taxon>
        <taxon>Haptophyta</taxon>
        <taxon>Pavlovophyceae</taxon>
        <taxon>Pavlovales</taxon>
        <taxon>Pavlovaceae</taxon>
        <taxon>Diacronema</taxon>
    </lineage>
</organism>
<dbReference type="CDD" id="cd12246">
    <property type="entry name" value="RRM1_U1A_like"/>
    <property type="match status" value="1"/>
</dbReference>
<evidence type="ECO:0000256" key="3">
    <source>
        <dbReference type="ARBA" id="ARBA00022664"/>
    </source>
</evidence>
<protein>
    <recommendedName>
        <fullName evidence="11">RRM domain-containing protein</fullName>
    </recommendedName>
</protein>
<dbReference type="GO" id="GO:0030532">
    <property type="term" value="C:small nuclear ribonucleoprotein complex"/>
    <property type="evidence" value="ECO:0007669"/>
    <property type="project" value="UniProtKB-ARBA"/>
</dbReference>
<proteinExistence type="inferred from homology"/>
<dbReference type="OMA" id="VRMIPTK"/>
<evidence type="ECO:0000256" key="10">
    <source>
        <dbReference type="PROSITE-ProRule" id="PRU00176"/>
    </source>
</evidence>
<gene>
    <name evidence="12" type="ORF">KFE25_000024</name>
</gene>
<name>A0A8J5X8X7_DIALT</name>
<keyword evidence="6 10" id="KW-0694">RNA-binding</keyword>
<dbReference type="Proteomes" id="UP000751190">
    <property type="component" value="Unassembled WGS sequence"/>
</dbReference>
<comment type="similarity">
    <text evidence="2">Belongs to the RRM U1 A/B'' family.</text>
</comment>
<evidence type="ECO:0000256" key="1">
    <source>
        <dbReference type="ARBA" id="ARBA00004123"/>
    </source>
</evidence>
<dbReference type="Pfam" id="PF00076">
    <property type="entry name" value="RRM_1"/>
    <property type="match status" value="2"/>
</dbReference>
<keyword evidence="8" id="KW-0539">Nucleus</keyword>
<evidence type="ECO:0000259" key="11">
    <source>
        <dbReference type="PROSITE" id="PS50102"/>
    </source>
</evidence>
<evidence type="ECO:0000256" key="2">
    <source>
        <dbReference type="ARBA" id="ARBA00007243"/>
    </source>
</evidence>
<dbReference type="InterPro" id="IPR035979">
    <property type="entry name" value="RBD_domain_sf"/>
</dbReference>
<keyword evidence="7" id="KW-0508">mRNA splicing</keyword>
<feature type="domain" description="RRM" evidence="11">
    <location>
        <begin position="17"/>
        <end position="96"/>
    </location>
</feature>
<dbReference type="SUPFAM" id="SSF54928">
    <property type="entry name" value="RNA-binding domain, RBD"/>
    <property type="match status" value="1"/>
</dbReference>
<keyword evidence="13" id="KW-1185">Reference proteome</keyword>
<evidence type="ECO:0000256" key="8">
    <source>
        <dbReference type="ARBA" id="ARBA00023242"/>
    </source>
</evidence>
<evidence type="ECO:0000313" key="13">
    <source>
        <dbReference type="Proteomes" id="UP000751190"/>
    </source>
</evidence>
<feature type="domain" description="RRM" evidence="11">
    <location>
        <begin position="181"/>
        <end position="255"/>
    </location>
</feature>
<comment type="caution">
    <text evidence="12">The sequence shown here is derived from an EMBL/GenBank/DDBJ whole genome shotgun (WGS) entry which is preliminary data.</text>
</comment>
<dbReference type="SMART" id="SM00360">
    <property type="entry name" value="RRM"/>
    <property type="match status" value="2"/>
</dbReference>
<dbReference type="OrthoDB" id="277802at2759"/>
<dbReference type="Gene3D" id="3.30.70.330">
    <property type="match status" value="2"/>
</dbReference>
<keyword evidence="5" id="KW-0677">Repeat</keyword>
<accession>A0A8J5X8X7</accession>
<evidence type="ECO:0000256" key="7">
    <source>
        <dbReference type="ARBA" id="ARBA00023187"/>
    </source>
</evidence>
<dbReference type="InterPro" id="IPR000504">
    <property type="entry name" value="RRM_dom"/>
</dbReference>
<keyword evidence="3" id="KW-0507">mRNA processing</keyword>
<comment type="subcellular location">
    <subcellularLocation>
        <location evidence="1">Nucleus</location>
    </subcellularLocation>
</comment>
<evidence type="ECO:0000256" key="5">
    <source>
        <dbReference type="ARBA" id="ARBA00022737"/>
    </source>
</evidence>
<dbReference type="GO" id="GO:0006397">
    <property type="term" value="P:mRNA processing"/>
    <property type="evidence" value="ECO:0007669"/>
    <property type="project" value="UniProtKB-KW"/>
</dbReference>
<dbReference type="PANTHER" id="PTHR10501">
    <property type="entry name" value="U1 SMALL NUCLEAR RIBONUCLEOPROTEIN A/U2 SMALL NUCLEAR RIBONUCLEOPROTEIN B"/>
    <property type="match status" value="1"/>
</dbReference>
<dbReference type="FunFam" id="3.30.70.330:FF:000039">
    <property type="entry name" value="U1 small nuclear ribonucleoprotein A"/>
    <property type="match status" value="1"/>
</dbReference>
<dbReference type="InterPro" id="IPR012677">
    <property type="entry name" value="Nucleotide-bd_a/b_plait_sf"/>
</dbReference>
<dbReference type="AlphaFoldDB" id="A0A8J5X8X7"/>
<evidence type="ECO:0000256" key="9">
    <source>
        <dbReference type="ARBA" id="ARBA00023274"/>
    </source>
</evidence>
<dbReference type="GO" id="GO:0005681">
    <property type="term" value="C:spliceosomal complex"/>
    <property type="evidence" value="ECO:0007669"/>
    <property type="project" value="UniProtKB-KW"/>
</dbReference>
<reference evidence="12" key="1">
    <citation type="submission" date="2021-05" db="EMBL/GenBank/DDBJ databases">
        <title>The genome of the haptophyte Pavlova lutheri (Diacronema luteri, Pavlovales) - a model for lipid biosynthesis in eukaryotic algae.</title>
        <authorList>
            <person name="Hulatt C.J."/>
            <person name="Posewitz M.C."/>
        </authorList>
    </citation>
    <scope>NUCLEOTIDE SEQUENCE</scope>
    <source>
        <strain evidence="12">NIVA-4/92</strain>
    </source>
</reference>
<evidence type="ECO:0000313" key="12">
    <source>
        <dbReference type="EMBL" id="KAG8463856.1"/>
    </source>
</evidence>
<evidence type="ECO:0000256" key="6">
    <source>
        <dbReference type="ARBA" id="ARBA00022884"/>
    </source>
</evidence>
<dbReference type="FunFam" id="3.30.70.330:FF:000029">
    <property type="entry name" value="U2 small nuclear ribonucleoprotein B"/>
    <property type="match status" value="1"/>
</dbReference>
<dbReference type="GO" id="GO:0003723">
    <property type="term" value="F:RNA binding"/>
    <property type="evidence" value="ECO:0007669"/>
    <property type="project" value="UniProtKB-UniRule"/>
</dbReference>
<keyword evidence="9" id="KW-0687">Ribonucleoprotein</keyword>
<keyword evidence="4" id="KW-0747">Spliceosome</keyword>
<evidence type="ECO:0000256" key="4">
    <source>
        <dbReference type="ARBA" id="ARBA00022728"/>
    </source>
</evidence>
<sequence length="255" mass="27318">MEIDQPKVQLGDIPPNHTVYANNLDDHIKKQELRTQLYCLFAQYGVILDVVALKTPKMRGQAFVTFRDVASATQALHSLQGFSFFGKPLRLQYAKCKANVVAQMEGTFDPRSRPKRKVEFGVAPGGGKKAVGTGAQEVVARADEPSRSAPAALGASARAEADGAAAAAAAAAAATAEPPNKILFVQNLPDVVNEQMLRLLFQQFESFCEVRLVPGQAGIAFVEFGDDAKAGVAMKALQAFKVTPTHTMKISFAKA</sequence>
<dbReference type="GO" id="GO:0008380">
    <property type="term" value="P:RNA splicing"/>
    <property type="evidence" value="ECO:0007669"/>
    <property type="project" value="UniProtKB-KW"/>
</dbReference>
<dbReference type="EMBL" id="JAGTXO010000014">
    <property type="protein sequence ID" value="KAG8463856.1"/>
    <property type="molecule type" value="Genomic_DNA"/>
</dbReference>